<sequence length="89" mass="9772">MNWKIRIKNPVFWVQIALGAFATALAYAGLTAANMTTWAGVWQIIKATASNPYCLFLIACNVWSAFNDPTTSGLTDSDRAKAYTVPLEK</sequence>
<accession>A0A8S5LPZ7</accession>
<dbReference type="InterPro" id="IPR006485">
    <property type="entry name" value="Phage-like_holin"/>
</dbReference>
<dbReference type="NCBIfam" id="TIGR01598">
    <property type="entry name" value="holin_phiLC3"/>
    <property type="match status" value="1"/>
</dbReference>
<evidence type="ECO:0000313" key="1">
    <source>
        <dbReference type="EMBL" id="DAD72108.1"/>
    </source>
</evidence>
<name>A0A8S5LPZ7_9CAUD</name>
<organism evidence="1">
    <name type="scientific">Myoviridae sp. ctOyc4</name>
    <dbReference type="NCBI Taxonomy" id="2827606"/>
    <lineage>
        <taxon>Viruses</taxon>
        <taxon>Duplodnaviria</taxon>
        <taxon>Heunggongvirae</taxon>
        <taxon>Uroviricota</taxon>
        <taxon>Caudoviricetes</taxon>
    </lineage>
</organism>
<dbReference type="Pfam" id="PF04531">
    <property type="entry name" value="Phage_holin_1"/>
    <property type="match status" value="1"/>
</dbReference>
<reference evidence="1" key="1">
    <citation type="journal article" date="2021" name="Proc. Natl. Acad. Sci. U.S.A.">
        <title>A Catalog of Tens of Thousands of Viruses from Human Metagenomes Reveals Hidden Associations with Chronic Diseases.</title>
        <authorList>
            <person name="Tisza M.J."/>
            <person name="Buck C.B."/>
        </authorList>
    </citation>
    <scope>NUCLEOTIDE SEQUENCE</scope>
    <source>
        <strain evidence="1">CtOyc4</strain>
    </source>
</reference>
<proteinExistence type="predicted"/>
<protein>
    <submittedName>
        <fullName evidence="1">Holin</fullName>
    </submittedName>
</protein>
<dbReference type="EMBL" id="BK015894">
    <property type="protein sequence ID" value="DAD72108.1"/>
    <property type="molecule type" value="Genomic_DNA"/>
</dbReference>